<dbReference type="InterPro" id="IPR037401">
    <property type="entry name" value="SnoaL-like"/>
</dbReference>
<evidence type="ECO:0000259" key="1">
    <source>
        <dbReference type="Pfam" id="PF13474"/>
    </source>
</evidence>
<dbReference type="STRING" id="348802.A0A0D2CTP8"/>
<dbReference type="Proteomes" id="UP000054342">
    <property type="component" value="Unassembled WGS sequence"/>
</dbReference>
<dbReference type="InterPro" id="IPR032710">
    <property type="entry name" value="NTF2-like_dom_sf"/>
</dbReference>
<feature type="domain" description="SnoaL-like" evidence="1">
    <location>
        <begin position="112"/>
        <end position="174"/>
    </location>
</feature>
<name>A0A0D2CTP8_9EURO</name>
<accession>A0A0D2CTP8</accession>
<dbReference type="Pfam" id="PF13474">
    <property type="entry name" value="SnoaL_3"/>
    <property type="match status" value="1"/>
</dbReference>
<evidence type="ECO:0000313" key="3">
    <source>
        <dbReference type="Proteomes" id="UP000054342"/>
    </source>
</evidence>
<dbReference type="OrthoDB" id="4128781at2759"/>
<dbReference type="Gene3D" id="3.10.450.50">
    <property type="match status" value="1"/>
</dbReference>
<keyword evidence="3" id="KW-1185">Reference proteome</keyword>
<dbReference type="EMBL" id="KN847321">
    <property type="protein sequence ID" value="KIW53417.1"/>
    <property type="molecule type" value="Genomic_DNA"/>
</dbReference>
<dbReference type="SUPFAM" id="SSF54427">
    <property type="entry name" value="NTF2-like"/>
    <property type="match status" value="1"/>
</dbReference>
<dbReference type="AlphaFoldDB" id="A0A0D2CTP8"/>
<gene>
    <name evidence="2" type="ORF">PV05_08992</name>
</gene>
<protein>
    <recommendedName>
        <fullName evidence="1">SnoaL-like domain-containing protein</fullName>
    </recommendedName>
</protein>
<proteinExistence type="predicted"/>
<evidence type="ECO:0000313" key="2">
    <source>
        <dbReference type="EMBL" id="KIW53417.1"/>
    </source>
</evidence>
<sequence length="194" mass="22368">MDGRGKPTAFMDVHGTHWMLQKTLTTVKALQEKLSMPPSKFHDPELATEEQEILEHYKEWIHFNHTDFGNKERAKSFYDLPETMFYDLMKQIPRGGFGAHYDSIDAYYDDSHLAIKDLEIVAVSKDFGYATTIQRYWGTGTDGKEFSFTFRMTSLLRKINGQWKWIHEHVSFPADLESAKSDWTCGTGTSGKPT</sequence>
<dbReference type="HOGENOM" id="CLU_124021_0_0_1"/>
<reference evidence="2 3" key="1">
    <citation type="submission" date="2015-01" db="EMBL/GenBank/DDBJ databases">
        <title>The Genome Sequence of Exophiala xenobiotica CBS118157.</title>
        <authorList>
            <consortium name="The Broad Institute Genomics Platform"/>
            <person name="Cuomo C."/>
            <person name="de Hoog S."/>
            <person name="Gorbushina A."/>
            <person name="Stielow B."/>
            <person name="Teixiera M."/>
            <person name="Abouelleil A."/>
            <person name="Chapman S.B."/>
            <person name="Priest M."/>
            <person name="Young S.K."/>
            <person name="Wortman J."/>
            <person name="Nusbaum C."/>
            <person name="Birren B."/>
        </authorList>
    </citation>
    <scope>NUCLEOTIDE SEQUENCE [LARGE SCALE GENOMIC DNA]</scope>
    <source>
        <strain evidence="2 3">CBS 118157</strain>
    </source>
</reference>
<dbReference type="RefSeq" id="XP_013314001.1">
    <property type="nucleotide sequence ID" value="XM_013458547.1"/>
</dbReference>
<dbReference type="GeneID" id="25330900"/>
<organism evidence="2 3">
    <name type="scientific">Exophiala xenobiotica</name>
    <dbReference type="NCBI Taxonomy" id="348802"/>
    <lineage>
        <taxon>Eukaryota</taxon>
        <taxon>Fungi</taxon>
        <taxon>Dikarya</taxon>
        <taxon>Ascomycota</taxon>
        <taxon>Pezizomycotina</taxon>
        <taxon>Eurotiomycetes</taxon>
        <taxon>Chaetothyriomycetidae</taxon>
        <taxon>Chaetothyriales</taxon>
        <taxon>Herpotrichiellaceae</taxon>
        <taxon>Exophiala</taxon>
    </lineage>
</organism>